<dbReference type="RefSeq" id="WP_187013697.1">
    <property type="nucleotide sequence ID" value="NZ_JACOQI010000002.1"/>
</dbReference>
<evidence type="ECO:0000256" key="2">
    <source>
        <dbReference type="ARBA" id="ARBA00007121"/>
    </source>
</evidence>
<dbReference type="InterPro" id="IPR051285">
    <property type="entry name" value="NADH_oxidoreductase_modular"/>
</dbReference>
<comment type="cofactor">
    <cofactor evidence="1">
        <name>Fe cation</name>
        <dbReference type="ChEBI" id="CHEBI:24875"/>
    </cofactor>
</comment>
<keyword evidence="3" id="KW-0813">Transport</keyword>
<dbReference type="Gene3D" id="3.60.15.10">
    <property type="entry name" value="Ribonuclease Z/Hydroxyacylglutathione hydrolase-like"/>
    <property type="match status" value="1"/>
</dbReference>
<dbReference type="InterPro" id="IPR036866">
    <property type="entry name" value="RibonucZ/Hydroxyglut_hydro"/>
</dbReference>
<sequence length="403" mass="45372">MYCTKKITSDLIWLGGSDRRLALFENVYPIPRGVSYNAYLIQDEKTALLDTVDQAIAERFFENLEHALQGKPLNYVIVNHMEPDHAATLGTVLSRYPEATVIGNAKTLPMIKQFFPMEVEGRFQAVKEGDTLSLGRHELTFVMAPLVHWPEVMMTYDTTEKALFSADAFGTFGAMDGNIFADEVNFEQEWLDDARRYYTNIVGKYGTPVQNVLKKAAGLDIQYLCPLHGPIWRENIGWFLEKYKRWSTYTPEAWTAAIFCGSIYGHTENACEILTSRLAEKGVRHVRIFDVSHTDVSEQVSAAFQCSHLVFASATYNGGIYTPMETLLLELKAHALQNRTVALIENGSWGPAAARLMAKHLEEMKGMEQIAPPITIRSAVKEEQYRKLEDLADLIAADIAAEE</sequence>
<proteinExistence type="inferred from homology"/>
<organism evidence="6 7">
    <name type="scientific">Dysosmobacter segnis</name>
    <dbReference type="NCBI Taxonomy" id="2763042"/>
    <lineage>
        <taxon>Bacteria</taxon>
        <taxon>Bacillati</taxon>
        <taxon>Bacillota</taxon>
        <taxon>Clostridia</taxon>
        <taxon>Eubacteriales</taxon>
        <taxon>Oscillospiraceae</taxon>
        <taxon>Dysosmobacter</taxon>
    </lineage>
</organism>
<dbReference type="PANTHER" id="PTHR32145:SF20">
    <property type="entry name" value="FLAVOPROTEIN"/>
    <property type="match status" value="1"/>
</dbReference>
<dbReference type="PANTHER" id="PTHR32145">
    <property type="entry name" value="DIFLAVIN FLAVOPROTEIN A 2-RELATED"/>
    <property type="match status" value="1"/>
</dbReference>
<dbReference type="GO" id="GO:0009055">
    <property type="term" value="F:electron transfer activity"/>
    <property type="evidence" value="ECO:0007669"/>
    <property type="project" value="InterPro"/>
</dbReference>
<dbReference type="InterPro" id="IPR001279">
    <property type="entry name" value="Metallo-B-lactamas"/>
</dbReference>
<dbReference type="PIRSF" id="PIRSF005243">
    <property type="entry name" value="ROO"/>
    <property type="match status" value="1"/>
</dbReference>
<gene>
    <name evidence="6" type="ORF">H8Z83_03030</name>
</gene>
<protein>
    <submittedName>
        <fullName evidence="6">FprA family A-type flavoprotein</fullName>
    </submittedName>
</protein>
<comment type="caution">
    <text evidence="6">The sequence shown here is derived from an EMBL/GenBank/DDBJ whole genome shotgun (WGS) entry which is preliminary data.</text>
</comment>
<dbReference type="GO" id="GO:0010181">
    <property type="term" value="F:FMN binding"/>
    <property type="evidence" value="ECO:0007669"/>
    <property type="project" value="InterPro"/>
</dbReference>
<dbReference type="GO" id="GO:0046872">
    <property type="term" value="F:metal ion binding"/>
    <property type="evidence" value="ECO:0007669"/>
    <property type="project" value="InterPro"/>
</dbReference>
<dbReference type="SUPFAM" id="SSF52218">
    <property type="entry name" value="Flavoproteins"/>
    <property type="match status" value="1"/>
</dbReference>
<dbReference type="PROSITE" id="PS50902">
    <property type="entry name" value="FLAVODOXIN_LIKE"/>
    <property type="match status" value="1"/>
</dbReference>
<dbReference type="InterPro" id="IPR008254">
    <property type="entry name" value="Flavodoxin/NO_synth"/>
</dbReference>
<dbReference type="Proteomes" id="UP000620327">
    <property type="component" value="Unassembled WGS sequence"/>
</dbReference>
<evidence type="ECO:0000313" key="7">
    <source>
        <dbReference type="Proteomes" id="UP000620327"/>
    </source>
</evidence>
<dbReference type="Pfam" id="PF19583">
    <property type="entry name" value="ODP"/>
    <property type="match status" value="1"/>
</dbReference>
<dbReference type="CDD" id="cd07709">
    <property type="entry name" value="flavodiiron_proteins_MBL-fold"/>
    <property type="match status" value="1"/>
</dbReference>
<dbReference type="SUPFAM" id="SSF56281">
    <property type="entry name" value="Metallo-hydrolase/oxidoreductase"/>
    <property type="match status" value="1"/>
</dbReference>
<feature type="domain" description="Flavodoxin-like" evidence="5">
    <location>
        <begin position="256"/>
        <end position="396"/>
    </location>
</feature>
<dbReference type="InterPro" id="IPR029039">
    <property type="entry name" value="Flavoprotein-like_sf"/>
</dbReference>
<dbReference type="InterPro" id="IPR016440">
    <property type="entry name" value="Rubredoxin-O_OxRdtase"/>
</dbReference>
<dbReference type="AlphaFoldDB" id="A0A923MHG8"/>
<keyword evidence="7" id="KW-1185">Reference proteome</keyword>
<evidence type="ECO:0000313" key="6">
    <source>
        <dbReference type="EMBL" id="MBC5769319.1"/>
    </source>
</evidence>
<reference evidence="6" key="1">
    <citation type="submission" date="2020-08" db="EMBL/GenBank/DDBJ databases">
        <title>Genome public.</title>
        <authorList>
            <person name="Liu C."/>
            <person name="Sun Q."/>
        </authorList>
    </citation>
    <scope>NUCLEOTIDE SEQUENCE</scope>
    <source>
        <strain evidence="6">BX15</strain>
    </source>
</reference>
<evidence type="ECO:0000259" key="5">
    <source>
        <dbReference type="PROSITE" id="PS50902"/>
    </source>
</evidence>
<dbReference type="EMBL" id="JACOQI010000002">
    <property type="protein sequence ID" value="MBC5769319.1"/>
    <property type="molecule type" value="Genomic_DNA"/>
</dbReference>
<evidence type="ECO:0000256" key="1">
    <source>
        <dbReference type="ARBA" id="ARBA00001962"/>
    </source>
</evidence>
<evidence type="ECO:0000256" key="3">
    <source>
        <dbReference type="ARBA" id="ARBA00022448"/>
    </source>
</evidence>
<dbReference type="GO" id="GO:0016651">
    <property type="term" value="F:oxidoreductase activity, acting on NAD(P)H"/>
    <property type="evidence" value="ECO:0007669"/>
    <property type="project" value="UniProtKB-ARBA"/>
</dbReference>
<dbReference type="InterPro" id="IPR045761">
    <property type="entry name" value="ODP_dom"/>
</dbReference>
<name>A0A923MHG8_9FIRM</name>
<dbReference type="SMART" id="SM00849">
    <property type="entry name" value="Lactamase_B"/>
    <property type="match status" value="1"/>
</dbReference>
<comment type="similarity">
    <text evidence="2">In the N-terminal section; belongs to the zinc metallo-hydrolase group 3 family.</text>
</comment>
<keyword evidence="4" id="KW-0249">Electron transport</keyword>
<evidence type="ECO:0000256" key="4">
    <source>
        <dbReference type="ARBA" id="ARBA00022982"/>
    </source>
</evidence>
<dbReference type="Gene3D" id="3.40.50.360">
    <property type="match status" value="1"/>
</dbReference>
<accession>A0A923MHG8</accession>